<evidence type="ECO:0000313" key="2">
    <source>
        <dbReference type="Proteomes" id="UP000010798"/>
    </source>
</evidence>
<sequence>MPRWGDPTRGYLGISSAYFQATEESANDSGGVGAMFGPIEFREIALEESGQAVRTALDGFGCEDQVVQEVLSFGVIQK</sequence>
<dbReference type="AlphaFoldDB" id="L0DGY6"/>
<organism evidence="1 2">
    <name type="scientific">Singulisphaera acidiphila (strain ATCC BAA-1392 / DSM 18658 / VKM B-2454 / MOB10)</name>
    <dbReference type="NCBI Taxonomy" id="886293"/>
    <lineage>
        <taxon>Bacteria</taxon>
        <taxon>Pseudomonadati</taxon>
        <taxon>Planctomycetota</taxon>
        <taxon>Planctomycetia</taxon>
        <taxon>Isosphaerales</taxon>
        <taxon>Isosphaeraceae</taxon>
        <taxon>Singulisphaera</taxon>
    </lineage>
</organism>
<dbReference type="EMBL" id="CP003364">
    <property type="protein sequence ID" value="AGA27916.1"/>
    <property type="molecule type" value="Genomic_DNA"/>
</dbReference>
<proteinExistence type="predicted"/>
<accession>L0DGY6</accession>
<keyword evidence="2" id="KW-1185">Reference proteome</keyword>
<evidence type="ECO:0000313" key="1">
    <source>
        <dbReference type="EMBL" id="AGA27916.1"/>
    </source>
</evidence>
<gene>
    <name evidence="1" type="ordered locus">Sinac_3670</name>
</gene>
<dbReference type="Proteomes" id="UP000010798">
    <property type="component" value="Chromosome"/>
</dbReference>
<dbReference type="KEGG" id="saci:Sinac_3670"/>
<dbReference type="RefSeq" id="WP_015247057.1">
    <property type="nucleotide sequence ID" value="NC_019892.1"/>
</dbReference>
<name>L0DGY6_SINAD</name>
<dbReference type="HOGENOM" id="CLU_2620129_0_0_0"/>
<protein>
    <submittedName>
        <fullName evidence="1">Uncharacterized protein</fullName>
    </submittedName>
</protein>
<reference evidence="1 2" key="1">
    <citation type="submission" date="2012-02" db="EMBL/GenBank/DDBJ databases">
        <title>Complete sequence of chromosome of Singulisphaera acidiphila DSM 18658.</title>
        <authorList>
            <consortium name="US DOE Joint Genome Institute (JGI-PGF)"/>
            <person name="Lucas S."/>
            <person name="Copeland A."/>
            <person name="Lapidus A."/>
            <person name="Glavina del Rio T."/>
            <person name="Dalin E."/>
            <person name="Tice H."/>
            <person name="Bruce D."/>
            <person name="Goodwin L."/>
            <person name="Pitluck S."/>
            <person name="Peters L."/>
            <person name="Ovchinnikova G."/>
            <person name="Chertkov O."/>
            <person name="Kyrpides N."/>
            <person name="Mavromatis K."/>
            <person name="Ivanova N."/>
            <person name="Brettin T."/>
            <person name="Detter J.C."/>
            <person name="Han C."/>
            <person name="Larimer F."/>
            <person name="Land M."/>
            <person name="Hauser L."/>
            <person name="Markowitz V."/>
            <person name="Cheng J.-F."/>
            <person name="Hugenholtz P."/>
            <person name="Woyke T."/>
            <person name="Wu D."/>
            <person name="Tindall B."/>
            <person name="Pomrenke H."/>
            <person name="Brambilla E."/>
            <person name="Klenk H.-P."/>
            <person name="Eisen J.A."/>
        </authorList>
    </citation>
    <scope>NUCLEOTIDE SEQUENCE [LARGE SCALE GENOMIC DNA]</scope>
    <source>
        <strain evidence="2">ATCC BAA-1392 / DSM 18658 / VKM B-2454 / MOB10</strain>
    </source>
</reference>
<dbReference type="OrthoDB" id="9982135at2"/>